<evidence type="ECO:0000313" key="1">
    <source>
        <dbReference type="EMBL" id="QOX62506.1"/>
    </source>
</evidence>
<protein>
    <submittedName>
        <fullName evidence="1">ABC-2 transporter permease</fullName>
    </submittedName>
</protein>
<keyword evidence="2" id="KW-1185">Reference proteome</keyword>
<name>A0ACD1A823_9FIRM</name>
<sequence length="210" mass="23056">MTGLLLKDFYSLRQYSKTMLFMLVFFAFLSAGMDNPASFFEGFMVIMSMMMAIYSFSYDNLARWDRFGLSLPVSRTEVVGGKYLLSLILCLAGGILAFILSSVILAFRPVDGFGLKEHLFSLAGVSSMGIFLFSLLLPLIFKFGVEKSRLFLIAIFAAPTAAVISFGQLGVELPSPAVLLGLLKLLPLIAASCFILSFLISCRIYGSKEI</sequence>
<dbReference type="EMBL" id="CP042469">
    <property type="protein sequence ID" value="QOX62506.1"/>
    <property type="molecule type" value="Genomic_DNA"/>
</dbReference>
<evidence type="ECO:0000313" key="2">
    <source>
        <dbReference type="Proteomes" id="UP000594014"/>
    </source>
</evidence>
<reference evidence="1" key="1">
    <citation type="submission" date="2019-08" db="EMBL/GenBank/DDBJ databases">
        <title>Genome sequence of Clostridiales bacterium MT110.</title>
        <authorList>
            <person name="Cao J."/>
        </authorList>
    </citation>
    <scope>NUCLEOTIDE SEQUENCE</scope>
    <source>
        <strain evidence="1">MT110</strain>
    </source>
</reference>
<gene>
    <name evidence="1" type="ORF">FRZ06_03665</name>
</gene>
<dbReference type="Proteomes" id="UP000594014">
    <property type="component" value="Chromosome"/>
</dbReference>
<accession>A0ACD1A823</accession>
<organism evidence="1 2">
    <name type="scientific">Anoxybacterium hadale</name>
    <dbReference type="NCBI Taxonomy" id="3408580"/>
    <lineage>
        <taxon>Bacteria</taxon>
        <taxon>Bacillati</taxon>
        <taxon>Bacillota</taxon>
        <taxon>Clostridia</taxon>
        <taxon>Peptostreptococcales</taxon>
        <taxon>Anaerovoracaceae</taxon>
        <taxon>Anoxybacterium</taxon>
    </lineage>
</organism>
<proteinExistence type="predicted"/>